<evidence type="ECO:0000256" key="5">
    <source>
        <dbReference type="RuleBase" id="RU361279"/>
    </source>
</evidence>
<dbReference type="EMBL" id="JXLG01000005">
    <property type="protein sequence ID" value="KJY61605.1"/>
    <property type="molecule type" value="Genomic_DNA"/>
</dbReference>
<evidence type="ECO:0000313" key="6">
    <source>
        <dbReference type="EMBL" id="KJY61605.1"/>
    </source>
</evidence>
<dbReference type="GO" id="GO:0035999">
    <property type="term" value="P:tetrahydrofolate interconversion"/>
    <property type="evidence" value="ECO:0007669"/>
    <property type="project" value="TreeGrafter"/>
</dbReference>
<accession>A0A0F4LSR4</accession>
<dbReference type="Gene3D" id="3.40.50.10420">
    <property type="entry name" value="NagB/RpiA/CoA transferase-like"/>
    <property type="match status" value="1"/>
</dbReference>
<dbReference type="PANTHER" id="PTHR23407">
    <property type="entry name" value="ATPASE INHIBITOR/5-FORMYLTETRAHYDROFOLATE CYCLO-LIGASE"/>
    <property type="match status" value="1"/>
</dbReference>
<feature type="binding site" evidence="4">
    <location>
        <begin position="3"/>
        <end position="7"/>
    </location>
    <ligand>
        <name>ATP</name>
        <dbReference type="ChEBI" id="CHEBI:30616"/>
    </ligand>
</feature>
<reference evidence="6 7" key="1">
    <citation type="submission" date="2015-01" db="EMBL/GenBank/DDBJ databases">
        <title>Comparative genomics of the lactic acid bacteria isolated from the honey bee gut.</title>
        <authorList>
            <person name="Ellegaard K.M."/>
            <person name="Tamarit D."/>
            <person name="Javelind E."/>
            <person name="Olofsson T."/>
            <person name="Andersson S.G."/>
            <person name="Vasquez A."/>
        </authorList>
    </citation>
    <scope>NUCLEOTIDE SEQUENCE [LARGE SCALE GENOMIC DNA]</scope>
    <source>
        <strain evidence="6 7">Hma11</strain>
    </source>
</reference>
<feature type="binding site" evidence="4">
    <location>
        <position position="55"/>
    </location>
    <ligand>
        <name>substrate</name>
    </ligand>
</feature>
<dbReference type="EC" id="6.3.3.2" evidence="5"/>
<keyword evidence="5" id="KW-0460">Magnesium</keyword>
<name>A0A0F4LSR4_9LACO</name>
<dbReference type="PANTHER" id="PTHR23407:SF1">
    <property type="entry name" value="5-FORMYLTETRAHYDROFOLATE CYCLO-LIGASE"/>
    <property type="match status" value="1"/>
</dbReference>
<keyword evidence="5" id="KW-0479">Metal-binding</keyword>
<dbReference type="PIRSF" id="PIRSF006806">
    <property type="entry name" value="FTHF_cligase"/>
    <property type="match status" value="1"/>
</dbReference>
<comment type="catalytic activity">
    <reaction evidence="5">
        <text>(6S)-5-formyl-5,6,7,8-tetrahydrofolate + ATP = (6R)-5,10-methenyltetrahydrofolate + ADP + phosphate</text>
        <dbReference type="Rhea" id="RHEA:10488"/>
        <dbReference type="ChEBI" id="CHEBI:30616"/>
        <dbReference type="ChEBI" id="CHEBI:43474"/>
        <dbReference type="ChEBI" id="CHEBI:57455"/>
        <dbReference type="ChEBI" id="CHEBI:57457"/>
        <dbReference type="ChEBI" id="CHEBI:456216"/>
        <dbReference type="EC" id="6.3.3.2"/>
    </reaction>
</comment>
<protein>
    <recommendedName>
        <fullName evidence="5">5-formyltetrahydrofolate cyclo-ligase</fullName>
        <ecNumber evidence="5">6.3.3.2</ecNumber>
    </recommendedName>
</protein>
<dbReference type="HOGENOM" id="CLU_066245_2_2_9"/>
<evidence type="ECO:0000256" key="2">
    <source>
        <dbReference type="ARBA" id="ARBA00022741"/>
    </source>
</evidence>
<sequence length="190" mass="21539">MDKKEFRQQQIKILGEYADSEQKINEDQALLDSLINTELLKNSRSIGVTSSLSYEVDTAKLIAYLWDLGKEVYLARANNDKEHTQDFVLYNYMTRVSRSKFGVEEVSDPHAKINNELDLLIVPGLAFAEDSHQRLGFGGGYYDRFLAKHTATKTVALANTKMIFSSAQWEIEATDIPIEMIITPTSILQN</sequence>
<keyword evidence="6" id="KW-0436">Ligase</keyword>
<dbReference type="InterPro" id="IPR037171">
    <property type="entry name" value="NagB/RpiA_transferase-like"/>
</dbReference>
<dbReference type="NCBIfam" id="TIGR02727">
    <property type="entry name" value="MTHFS_bact"/>
    <property type="match status" value="1"/>
</dbReference>
<dbReference type="InterPro" id="IPR002698">
    <property type="entry name" value="FTHF_cligase"/>
</dbReference>
<dbReference type="STRING" id="303541.JF72_08990"/>
<comment type="similarity">
    <text evidence="1 5">Belongs to the 5-formyltetrahydrofolate cyclo-ligase family.</text>
</comment>
<dbReference type="PATRIC" id="fig|303541.3.peg.1057"/>
<comment type="caution">
    <text evidence="6">The sequence shown here is derived from an EMBL/GenBank/DDBJ whole genome shotgun (WGS) entry which is preliminary data.</text>
</comment>
<dbReference type="GO" id="GO:0005524">
    <property type="term" value="F:ATP binding"/>
    <property type="evidence" value="ECO:0007669"/>
    <property type="project" value="UniProtKB-KW"/>
</dbReference>
<evidence type="ECO:0000256" key="1">
    <source>
        <dbReference type="ARBA" id="ARBA00010638"/>
    </source>
</evidence>
<keyword evidence="3 4" id="KW-0067">ATP-binding</keyword>
<feature type="binding site" evidence="4">
    <location>
        <begin position="134"/>
        <end position="142"/>
    </location>
    <ligand>
        <name>ATP</name>
        <dbReference type="ChEBI" id="CHEBI:30616"/>
    </ligand>
</feature>
<dbReference type="SUPFAM" id="SSF100950">
    <property type="entry name" value="NagB/RpiA/CoA transferase-like"/>
    <property type="match status" value="1"/>
</dbReference>
<evidence type="ECO:0000313" key="7">
    <source>
        <dbReference type="Proteomes" id="UP000033682"/>
    </source>
</evidence>
<dbReference type="GO" id="GO:0030272">
    <property type="term" value="F:5-formyltetrahydrofolate cyclo-ligase activity"/>
    <property type="evidence" value="ECO:0007669"/>
    <property type="project" value="UniProtKB-EC"/>
</dbReference>
<keyword evidence="2 4" id="KW-0547">Nucleotide-binding</keyword>
<comment type="cofactor">
    <cofactor evidence="5">
        <name>Mg(2+)</name>
        <dbReference type="ChEBI" id="CHEBI:18420"/>
    </cofactor>
</comment>
<keyword evidence="7" id="KW-1185">Reference proteome</keyword>
<dbReference type="RefSeq" id="WP_046307227.1">
    <property type="nucleotide sequence ID" value="NZ_KQ034000.1"/>
</dbReference>
<dbReference type="GO" id="GO:0009396">
    <property type="term" value="P:folic acid-containing compound biosynthetic process"/>
    <property type="evidence" value="ECO:0007669"/>
    <property type="project" value="TreeGrafter"/>
</dbReference>
<gene>
    <name evidence="6" type="ORF">JF72_08990</name>
</gene>
<evidence type="ECO:0000256" key="4">
    <source>
        <dbReference type="PIRSR" id="PIRSR006806-1"/>
    </source>
</evidence>
<dbReference type="Pfam" id="PF01812">
    <property type="entry name" value="5-FTHF_cyc-lig"/>
    <property type="match status" value="1"/>
</dbReference>
<evidence type="ECO:0000256" key="3">
    <source>
        <dbReference type="ARBA" id="ARBA00022840"/>
    </source>
</evidence>
<dbReference type="InterPro" id="IPR024185">
    <property type="entry name" value="FTHF_cligase-like_sf"/>
</dbReference>
<organism evidence="6 7">
    <name type="scientific">Lactobacillus apis</name>
    <dbReference type="NCBI Taxonomy" id="303541"/>
    <lineage>
        <taxon>Bacteria</taxon>
        <taxon>Bacillati</taxon>
        <taxon>Bacillota</taxon>
        <taxon>Bacilli</taxon>
        <taxon>Lactobacillales</taxon>
        <taxon>Lactobacillaceae</taxon>
        <taxon>Lactobacillus</taxon>
    </lineage>
</organism>
<dbReference type="AlphaFoldDB" id="A0A0F4LSR4"/>
<dbReference type="Proteomes" id="UP000033682">
    <property type="component" value="Unassembled WGS sequence"/>
</dbReference>
<proteinExistence type="inferred from homology"/>
<dbReference type="GO" id="GO:0046872">
    <property type="term" value="F:metal ion binding"/>
    <property type="evidence" value="ECO:0007669"/>
    <property type="project" value="UniProtKB-KW"/>
</dbReference>